<evidence type="ECO:0000256" key="9">
    <source>
        <dbReference type="ARBA" id="ARBA00022777"/>
    </source>
</evidence>
<keyword evidence="7 13" id="KW-0808">Transferase</keyword>
<comment type="pathway">
    <text evidence="2 13">Glycolipid biosynthesis; lipid IV(A) biosynthesis; lipid IV(A) from (3R)-3-hydroxytetradecanoyl-[acyl-carrier-protein] and UDP-N-acetyl-alpha-D-glucosamine: step 6/6.</text>
</comment>
<dbReference type="GO" id="GO:0009245">
    <property type="term" value="P:lipid A biosynthetic process"/>
    <property type="evidence" value="ECO:0007669"/>
    <property type="project" value="UniProtKB-UniRule"/>
</dbReference>
<organism evidence="14 15">
    <name type="scientific">Novispirillum itersonii</name>
    <name type="common">Aquaspirillum itersonii</name>
    <dbReference type="NCBI Taxonomy" id="189"/>
    <lineage>
        <taxon>Bacteria</taxon>
        <taxon>Pseudomonadati</taxon>
        <taxon>Pseudomonadota</taxon>
        <taxon>Alphaproteobacteria</taxon>
        <taxon>Rhodospirillales</taxon>
        <taxon>Novispirillaceae</taxon>
        <taxon>Novispirillum</taxon>
    </lineage>
</organism>
<dbReference type="NCBIfam" id="TIGR00682">
    <property type="entry name" value="lpxK"/>
    <property type="match status" value="1"/>
</dbReference>
<dbReference type="GO" id="GO:0005886">
    <property type="term" value="C:plasma membrane"/>
    <property type="evidence" value="ECO:0007669"/>
    <property type="project" value="TreeGrafter"/>
</dbReference>
<evidence type="ECO:0000256" key="4">
    <source>
        <dbReference type="ARBA" id="ARBA00016436"/>
    </source>
</evidence>
<dbReference type="EMBL" id="JACIIX010000003">
    <property type="protein sequence ID" value="MBB6209699.1"/>
    <property type="molecule type" value="Genomic_DNA"/>
</dbReference>
<dbReference type="GO" id="GO:0009244">
    <property type="term" value="P:lipopolysaccharide core region biosynthetic process"/>
    <property type="evidence" value="ECO:0007669"/>
    <property type="project" value="TreeGrafter"/>
</dbReference>
<dbReference type="Pfam" id="PF02606">
    <property type="entry name" value="LpxK"/>
    <property type="match status" value="1"/>
</dbReference>
<dbReference type="Proteomes" id="UP000544872">
    <property type="component" value="Unassembled WGS sequence"/>
</dbReference>
<dbReference type="RefSeq" id="WP_184262195.1">
    <property type="nucleotide sequence ID" value="NZ_JACIIX010000003.1"/>
</dbReference>
<evidence type="ECO:0000256" key="6">
    <source>
        <dbReference type="ARBA" id="ARBA00022556"/>
    </source>
</evidence>
<dbReference type="UniPathway" id="UPA00359">
    <property type="reaction ID" value="UER00482"/>
</dbReference>
<evidence type="ECO:0000256" key="5">
    <source>
        <dbReference type="ARBA" id="ARBA00022516"/>
    </source>
</evidence>
<protein>
    <recommendedName>
        <fullName evidence="4 13">Tetraacyldisaccharide 4'-kinase</fullName>
        <ecNumber evidence="3 13">2.7.1.130</ecNumber>
    </recommendedName>
    <alternativeName>
        <fullName evidence="12 13">Lipid A 4'-kinase</fullName>
    </alternativeName>
</protein>
<proteinExistence type="inferred from homology"/>
<keyword evidence="9 13" id="KW-0418">Kinase</keyword>
<dbReference type="HAMAP" id="MF_00409">
    <property type="entry name" value="LpxK"/>
    <property type="match status" value="1"/>
</dbReference>
<evidence type="ECO:0000256" key="13">
    <source>
        <dbReference type="HAMAP-Rule" id="MF_00409"/>
    </source>
</evidence>
<evidence type="ECO:0000256" key="3">
    <source>
        <dbReference type="ARBA" id="ARBA00012071"/>
    </source>
</evidence>
<evidence type="ECO:0000256" key="8">
    <source>
        <dbReference type="ARBA" id="ARBA00022741"/>
    </source>
</evidence>
<comment type="caution">
    <text evidence="14">The sequence shown here is derived from an EMBL/GenBank/DDBJ whole genome shotgun (WGS) entry which is preliminary data.</text>
</comment>
<keyword evidence="6 13" id="KW-0441">Lipid A biosynthesis</keyword>
<dbReference type="PANTHER" id="PTHR42724">
    <property type="entry name" value="TETRAACYLDISACCHARIDE 4'-KINASE"/>
    <property type="match status" value="1"/>
</dbReference>
<evidence type="ECO:0000256" key="1">
    <source>
        <dbReference type="ARBA" id="ARBA00002274"/>
    </source>
</evidence>
<evidence type="ECO:0000256" key="2">
    <source>
        <dbReference type="ARBA" id="ARBA00004870"/>
    </source>
</evidence>
<evidence type="ECO:0000256" key="10">
    <source>
        <dbReference type="ARBA" id="ARBA00022840"/>
    </source>
</evidence>
<comment type="similarity">
    <text evidence="13">Belongs to the LpxK family.</text>
</comment>
<evidence type="ECO:0000313" key="15">
    <source>
        <dbReference type="Proteomes" id="UP000544872"/>
    </source>
</evidence>
<keyword evidence="11 13" id="KW-0443">Lipid metabolism</keyword>
<keyword evidence="10 13" id="KW-0067">ATP-binding</keyword>
<name>A0A7W9ZG67_NOVIT</name>
<sequence length="324" mass="34218">MKTPFWWGSDGPIPRLLDPLGMIYGAATGWRLARGTPWKAPVPVLCVGNVTAGGAGKTPVCLDLLRRLPGVQGLLRGYGGDEPGPLRVDPSVHGYQQVGDESLLLAQVAPTWIARDRAAGAKAMAAAGAQGIIMDDGLQNPSLHKDLSLLVVDGGFGFGNRRVIPAGPLREPLRQVWDRVSAVVIVGEDTAGVARRIPSAIPVLRARVVPSASALALRGQTVVAFAGIGRPEKFFATLRHLGAKVVALHPFADHYPYAQADVQPILDEAYQLGAIPVTTAKDAVRLPPDQRGQVNVLSIDLVWEDEVALRAVLSGAFASALPSC</sequence>
<dbReference type="EC" id="2.7.1.130" evidence="3 13"/>
<dbReference type="GO" id="GO:0009029">
    <property type="term" value="F:lipid-A 4'-kinase activity"/>
    <property type="evidence" value="ECO:0007669"/>
    <property type="project" value="UniProtKB-UniRule"/>
</dbReference>
<evidence type="ECO:0000256" key="11">
    <source>
        <dbReference type="ARBA" id="ARBA00023098"/>
    </source>
</evidence>
<keyword evidence="8 13" id="KW-0547">Nucleotide-binding</keyword>
<dbReference type="AlphaFoldDB" id="A0A7W9ZG67"/>
<gene>
    <name evidence="13" type="primary">lpxK</name>
    <name evidence="14" type="ORF">FHS48_001107</name>
</gene>
<evidence type="ECO:0000256" key="12">
    <source>
        <dbReference type="ARBA" id="ARBA00029757"/>
    </source>
</evidence>
<evidence type="ECO:0000256" key="7">
    <source>
        <dbReference type="ARBA" id="ARBA00022679"/>
    </source>
</evidence>
<reference evidence="14 15" key="1">
    <citation type="submission" date="2020-08" db="EMBL/GenBank/DDBJ databases">
        <title>Genomic Encyclopedia of Type Strains, Phase IV (KMG-IV): sequencing the most valuable type-strain genomes for metagenomic binning, comparative biology and taxonomic classification.</title>
        <authorList>
            <person name="Goeker M."/>
        </authorList>
    </citation>
    <scope>NUCLEOTIDE SEQUENCE [LARGE SCALE GENOMIC DNA]</scope>
    <source>
        <strain evidence="14 15">DSM 11590</strain>
    </source>
</reference>
<dbReference type="GO" id="GO:0005524">
    <property type="term" value="F:ATP binding"/>
    <property type="evidence" value="ECO:0007669"/>
    <property type="project" value="UniProtKB-UniRule"/>
</dbReference>
<accession>A0A7W9ZG67</accession>
<keyword evidence="5 13" id="KW-0444">Lipid biosynthesis</keyword>
<dbReference type="PANTHER" id="PTHR42724:SF1">
    <property type="entry name" value="TETRAACYLDISACCHARIDE 4'-KINASE, MITOCHONDRIAL-RELATED"/>
    <property type="match status" value="1"/>
</dbReference>
<comment type="function">
    <text evidence="1 13">Transfers the gamma-phosphate of ATP to the 4'-position of a tetraacyldisaccharide 1-phosphate intermediate (termed DS-1-P) to form tetraacyldisaccharide 1,4'-bis-phosphate (lipid IVA).</text>
</comment>
<comment type="catalytic activity">
    <reaction evidence="13">
        <text>a lipid A disaccharide + ATP = a lipid IVA + ADP + H(+)</text>
        <dbReference type="Rhea" id="RHEA:67840"/>
        <dbReference type="ChEBI" id="CHEBI:15378"/>
        <dbReference type="ChEBI" id="CHEBI:30616"/>
        <dbReference type="ChEBI" id="CHEBI:176343"/>
        <dbReference type="ChEBI" id="CHEBI:176425"/>
        <dbReference type="ChEBI" id="CHEBI:456216"/>
        <dbReference type="EC" id="2.7.1.130"/>
    </reaction>
</comment>
<dbReference type="InterPro" id="IPR003758">
    <property type="entry name" value="LpxK"/>
</dbReference>
<feature type="binding site" evidence="13">
    <location>
        <begin position="51"/>
        <end position="58"/>
    </location>
    <ligand>
        <name>ATP</name>
        <dbReference type="ChEBI" id="CHEBI:30616"/>
    </ligand>
</feature>
<evidence type="ECO:0000313" key="14">
    <source>
        <dbReference type="EMBL" id="MBB6209699.1"/>
    </source>
</evidence>
<keyword evidence="15" id="KW-1185">Reference proteome</keyword>